<evidence type="ECO:0000313" key="2">
    <source>
        <dbReference type="Proteomes" id="UP000178197"/>
    </source>
</evidence>
<name>A0A1F8FGE5_9BACT</name>
<proteinExistence type="predicted"/>
<accession>A0A1F8FGE5</accession>
<dbReference type="EMBL" id="MGJT01000029">
    <property type="protein sequence ID" value="OGN11640.1"/>
    <property type="molecule type" value="Genomic_DNA"/>
</dbReference>
<protein>
    <submittedName>
        <fullName evidence="1">Uncharacterized protein</fullName>
    </submittedName>
</protein>
<reference evidence="1 2" key="1">
    <citation type="journal article" date="2016" name="Nat. Commun.">
        <title>Thousands of microbial genomes shed light on interconnected biogeochemical processes in an aquifer system.</title>
        <authorList>
            <person name="Anantharaman K."/>
            <person name="Brown C.T."/>
            <person name="Hug L.A."/>
            <person name="Sharon I."/>
            <person name="Castelle C.J."/>
            <person name="Probst A.J."/>
            <person name="Thomas B.C."/>
            <person name="Singh A."/>
            <person name="Wilkins M.J."/>
            <person name="Karaoz U."/>
            <person name="Brodie E.L."/>
            <person name="Williams K.H."/>
            <person name="Hubbard S.S."/>
            <person name="Banfield J.F."/>
        </authorList>
    </citation>
    <scope>NUCLEOTIDE SEQUENCE [LARGE SCALE GENOMIC DNA]</scope>
</reference>
<dbReference type="AlphaFoldDB" id="A0A1F8FGE5"/>
<gene>
    <name evidence="1" type="ORF">A3C71_00825</name>
</gene>
<dbReference type="Proteomes" id="UP000178197">
    <property type="component" value="Unassembled WGS sequence"/>
</dbReference>
<sequence>MSQWAYEMSNEELVKDLMRTCARAGTAGSGLVIDVTGPYVAAEAQYLKGVILSRLAGQKPPFKRDETVEVAVDRICSYPGRDLKRGEQLEVRRIYFEDQDWKVAIKGIENDDRVIPPLYPAKHFKPLVAPTG</sequence>
<comment type="caution">
    <text evidence="1">The sequence shown here is derived from an EMBL/GenBank/DDBJ whole genome shotgun (WGS) entry which is preliminary data.</text>
</comment>
<evidence type="ECO:0000313" key="1">
    <source>
        <dbReference type="EMBL" id="OGN11640.1"/>
    </source>
</evidence>
<organism evidence="1 2">
    <name type="scientific">Candidatus Yanofskybacteria bacterium RIFCSPHIGHO2_02_FULL_43_15c</name>
    <dbReference type="NCBI Taxonomy" id="1802679"/>
    <lineage>
        <taxon>Bacteria</taxon>
        <taxon>Candidatus Yanofskyibacteriota</taxon>
    </lineage>
</organism>